<evidence type="ECO:0000313" key="3">
    <source>
        <dbReference type="Proteomes" id="UP001347796"/>
    </source>
</evidence>
<comment type="caution">
    <text evidence="2">The sequence shown here is derived from an EMBL/GenBank/DDBJ whole genome shotgun (WGS) entry which is preliminary data.</text>
</comment>
<proteinExistence type="predicted"/>
<evidence type="ECO:0000256" key="1">
    <source>
        <dbReference type="SAM" id="SignalP"/>
    </source>
</evidence>
<keyword evidence="3" id="KW-1185">Reference proteome</keyword>
<feature type="signal peptide" evidence="1">
    <location>
        <begin position="1"/>
        <end position="21"/>
    </location>
</feature>
<name>A0AAN8KDE1_PATCE</name>
<keyword evidence="1" id="KW-0732">Signal</keyword>
<dbReference type="Proteomes" id="UP001347796">
    <property type="component" value="Unassembled WGS sequence"/>
</dbReference>
<evidence type="ECO:0000313" key="2">
    <source>
        <dbReference type="EMBL" id="KAK6194630.1"/>
    </source>
</evidence>
<dbReference type="EMBL" id="JAZGQO010000001">
    <property type="protein sequence ID" value="KAK6194630.1"/>
    <property type="molecule type" value="Genomic_DNA"/>
</dbReference>
<feature type="chain" id="PRO_5042836774" description="Secreted protein" evidence="1">
    <location>
        <begin position="22"/>
        <end position="97"/>
    </location>
</feature>
<sequence length="97" mass="10438">MQISIVFAGFVLMLVVVVTQARIPDHGLHRASVKRHHVHRRAATDAGLSHDAVRPVGVNLQLTSNLASRGYRSQPQAYTGYAGAAASNPRVVGRSNK</sequence>
<gene>
    <name evidence="2" type="ORF">SNE40_000231</name>
</gene>
<dbReference type="AlphaFoldDB" id="A0AAN8KDE1"/>
<protein>
    <recommendedName>
        <fullName evidence="4">Secreted protein</fullName>
    </recommendedName>
</protein>
<evidence type="ECO:0008006" key="4">
    <source>
        <dbReference type="Google" id="ProtNLM"/>
    </source>
</evidence>
<reference evidence="2 3" key="1">
    <citation type="submission" date="2024-01" db="EMBL/GenBank/DDBJ databases">
        <title>The genome of the rayed Mediterranean limpet Patella caerulea (Linnaeus, 1758).</title>
        <authorList>
            <person name="Anh-Thu Weber A."/>
            <person name="Halstead-Nussloch G."/>
        </authorList>
    </citation>
    <scope>NUCLEOTIDE SEQUENCE [LARGE SCALE GENOMIC DNA]</scope>
    <source>
        <strain evidence="2">AATW-2023a</strain>
        <tissue evidence="2">Whole specimen</tissue>
    </source>
</reference>
<accession>A0AAN8KDE1</accession>
<organism evidence="2 3">
    <name type="scientific">Patella caerulea</name>
    <name type="common">Rayed Mediterranean limpet</name>
    <dbReference type="NCBI Taxonomy" id="87958"/>
    <lineage>
        <taxon>Eukaryota</taxon>
        <taxon>Metazoa</taxon>
        <taxon>Spiralia</taxon>
        <taxon>Lophotrochozoa</taxon>
        <taxon>Mollusca</taxon>
        <taxon>Gastropoda</taxon>
        <taxon>Patellogastropoda</taxon>
        <taxon>Patelloidea</taxon>
        <taxon>Patellidae</taxon>
        <taxon>Patella</taxon>
    </lineage>
</organism>